<keyword evidence="1" id="KW-0472">Membrane</keyword>
<evidence type="ECO:0000313" key="2">
    <source>
        <dbReference type="EMBL" id="MDB7084864.1"/>
    </source>
</evidence>
<keyword evidence="1" id="KW-0812">Transmembrane</keyword>
<gene>
    <name evidence="2" type="ORF">PM738_13720</name>
</gene>
<name>A0AB35IN98_9FIRM</name>
<accession>A0AB35IN98</accession>
<keyword evidence="1" id="KW-1133">Transmembrane helix</keyword>
<dbReference type="AlphaFoldDB" id="A0AB35IN98"/>
<evidence type="ECO:0000313" key="3">
    <source>
        <dbReference type="Proteomes" id="UP001211987"/>
    </source>
</evidence>
<organism evidence="2 3">
    <name type="scientific">Thomasclavelia ramosa</name>
    <dbReference type="NCBI Taxonomy" id="1547"/>
    <lineage>
        <taxon>Bacteria</taxon>
        <taxon>Bacillati</taxon>
        <taxon>Bacillota</taxon>
        <taxon>Erysipelotrichia</taxon>
        <taxon>Erysipelotrichales</taxon>
        <taxon>Coprobacillaceae</taxon>
        <taxon>Thomasclavelia</taxon>
    </lineage>
</organism>
<dbReference type="EMBL" id="JAQLKE010000026">
    <property type="protein sequence ID" value="MDB7084864.1"/>
    <property type="molecule type" value="Genomic_DNA"/>
</dbReference>
<evidence type="ECO:0000256" key="1">
    <source>
        <dbReference type="SAM" id="Phobius"/>
    </source>
</evidence>
<feature type="transmembrane region" description="Helical" evidence="1">
    <location>
        <begin position="12"/>
        <end position="29"/>
    </location>
</feature>
<dbReference type="RefSeq" id="WP_009009720.1">
    <property type="nucleotide sequence ID" value="NZ_JADPBJ010000012.1"/>
</dbReference>
<protein>
    <submittedName>
        <fullName evidence="2">Uncharacterized protein</fullName>
    </submittedName>
</protein>
<comment type="caution">
    <text evidence="2">The sequence shown here is derived from an EMBL/GenBank/DDBJ whole genome shotgun (WGS) entry which is preliminary data.</text>
</comment>
<sequence length="160" mass="18008">MNFLKKEDGNVTVVLVVLLPVLLWCLFFFESKMQVRWIYTQVQSVLDFSTLAGANTGETQKSGTEYVCSIPYSASEQSKSGYHVAVKLFKENVKTLPEGIKNELLAQLQSGDIEGLKDRDAQMGGYMIMSTSFKYKPNIPIFFHNYIVTVSSTSRCQPDI</sequence>
<reference evidence="2" key="1">
    <citation type="submission" date="2023-01" db="EMBL/GenBank/DDBJ databases">
        <title>Human gut microbiome strain richness.</title>
        <authorList>
            <person name="Chen-Liaw A."/>
        </authorList>
    </citation>
    <scope>NUCLEOTIDE SEQUENCE</scope>
    <source>
        <strain evidence="2">1001217st2_G6_1001217B_191108</strain>
    </source>
</reference>
<dbReference type="Proteomes" id="UP001211987">
    <property type="component" value="Unassembled WGS sequence"/>
</dbReference>
<proteinExistence type="predicted"/>